<feature type="domain" description="G-protein coupled receptors family 1 profile" evidence="12">
    <location>
        <begin position="43"/>
        <end position="330"/>
    </location>
</feature>
<dbReference type="Proteomes" id="UP000015104">
    <property type="component" value="Unassembled WGS sequence"/>
</dbReference>
<keyword evidence="4 11" id="KW-0812">Transmembrane</keyword>
<dbReference type="eggNOG" id="KOG3656">
    <property type="taxonomic scope" value="Eukaryota"/>
</dbReference>
<comment type="similarity">
    <text evidence="2">Belongs to the G-protein coupled receptor 1 family.</text>
</comment>
<evidence type="ECO:0000256" key="1">
    <source>
        <dbReference type="ARBA" id="ARBA00004651"/>
    </source>
</evidence>
<evidence type="ECO:0000313" key="13">
    <source>
        <dbReference type="EnsemblMetazoa" id="tetur05g00040.1"/>
    </source>
</evidence>
<evidence type="ECO:0000256" key="4">
    <source>
        <dbReference type="ARBA" id="ARBA00022692"/>
    </source>
</evidence>
<name>T1K3S2_TETUR</name>
<keyword evidence="8" id="KW-0675">Receptor</keyword>
<feature type="transmembrane region" description="Helical" evidence="11">
    <location>
        <begin position="277"/>
        <end position="294"/>
    </location>
</feature>
<keyword evidence="14" id="KW-1185">Reference proteome</keyword>
<dbReference type="GO" id="GO:0007268">
    <property type="term" value="P:chemical synaptic transmission"/>
    <property type="evidence" value="ECO:0007669"/>
    <property type="project" value="TreeGrafter"/>
</dbReference>
<dbReference type="PANTHER" id="PTHR24247:SF228">
    <property type="entry name" value="5-HYDROXYTRYPTAMINE (SEROTONIN) RECEPTOR 2A, ISOFORM B"/>
    <property type="match status" value="1"/>
</dbReference>
<dbReference type="GO" id="GO:0007187">
    <property type="term" value="P:G protein-coupled receptor signaling pathway, coupled to cyclic nucleotide second messenger"/>
    <property type="evidence" value="ECO:0007669"/>
    <property type="project" value="TreeGrafter"/>
</dbReference>
<accession>T1K3S2</accession>
<proteinExistence type="inferred from homology"/>
<evidence type="ECO:0000256" key="8">
    <source>
        <dbReference type="ARBA" id="ARBA00023170"/>
    </source>
</evidence>
<feature type="region of interest" description="Disordered" evidence="10">
    <location>
        <begin position="408"/>
        <end position="437"/>
    </location>
</feature>
<dbReference type="EMBL" id="CAEY01001560">
    <property type="status" value="NOT_ANNOTATED_CDS"/>
    <property type="molecule type" value="Genomic_DNA"/>
</dbReference>
<feature type="region of interest" description="Disordered" evidence="10">
    <location>
        <begin position="176"/>
        <end position="200"/>
    </location>
</feature>
<dbReference type="GO" id="GO:0007210">
    <property type="term" value="P:serotonin receptor signaling pathway"/>
    <property type="evidence" value="ECO:0007669"/>
    <property type="project" value="TreeGrafter"/>
</dbReference>
<protein>
    <recommendedName>
        <fullName evidence="12">G-protein coupled receptors family 1 profile domain-containing protein</fullName>
    </recommendedName>
</protein>
<evidence type="ECO:0000256" key="2">
    <source>
        <dbReference type="ARBA" id="ARBA00010663"/>
    </source>
</evidence>
<dbReference type="InterPro" id="IPR000276">
    <property type="entry name" value="GPCR_Rhodpsn"/>
</dbReference>
<evidence type="ECO:0000256" key="10">
    <source>
        <dbReference type="SAM" id="MobiDB-lite"/>
    </source>
</evidence>
<dbReference type="InterPro" id="IPR017452">
    <property type="entry name" value="GPCR_Rhodpsn_7TM"/>
</dbReference>
<feature type="transmembrane region" description="Helical" evidence="11">
    <location>
        <begin position="97"/>
        <end position="120"/>
    </location>
</feature>
<dbReference type="PRINTS" id="PR00237">
    <property type="entry name" value="GPCRRHODOPSN"/>
</dbReference>
<dbReference type="SUPFAM" id="SSF81321">
    <property type="entry name" value="Family A G protein-coupled receptor-like"/>
    <property type="match status" value="1"/>
</dbReference>
<sequence length="507" mass="58263">MWFYNVTMLAHLLGENDKGEEAFSLERKVDYNQFGFLFPLGYWPFGTLTCNFWVTCDVLCCSSSIYHMCFISVGRYVGIKNPLHARQARLLVSRRAVLFKIVLVWLIAALITSPITILGIADSSNIMPESAVCSISNKYFLIIGAFSAFYLPMIIMVNSYVLTVRLLRRKAKFCKNSGEHGKWPPSARSSINRKSHENQGDNGKYSETFYLKFLKHINLFNQLFRGKRLSSTGSLLRGHFGTEIRSRISKHYNTQPMMIRTLGSSVQVRTEQKATQVLGLVFFLFIICWSPFFTRNLIEAIFTDIQMPNSLPTIFLWLGYFSSTINPVIYTIFNRNFRRAFRRILLCQTIKYRLQRSSQSFNPNQRFGGRRGIYRYSNQNTITVKMVASMKTIGRLMDNMKSMKSIGSNGVEYSDDDEDGGDLDEDNDNDYLGSNEDDSTTFGSKICCTIKNKQLSDQVNAKYNSRSDECDNYRDKALNMRYYWKYSKADLKAKSEPVATIKCCSEV</sequence>
<dbReference type="HOGENOM" id="CLU_1306290_0_0_1"/>
<evidence type="ECO:0000256" key="6">
    <source>
        <dbReference type="ARBA" id="ARBA00023040"/>
    </source>
</evidence>
<feature type="transmembrane region" description="Helical" evidence="11">
    <location>
        <begin position="140"/>
        <end position="162"/>
    </location>
</feature>
<reference evidence="13" key="2">
    <citation type="submission" date="2015-06" db="UniProtKB">
        <authorList>
            <consortium name="EnsemblMetazoa"/>
        </authorList>
    </citation>
    <scope>IDENTIFICATION</scope>
</reference>
<evidence type="ECO:0000256" key="7">
    <source>
        <dbReference type="ARBA" id="ARBA00023136"/>
    </source>
</evidence>
<dbReference type="Gene3D" id="1.20.1070.10">
    <property type="entry name" value="Rhodopsin 7-helix transmembrane proteins"/>
    <property type="match status" value="1"/>
</dbReference>
<evidence type="ECO:0000256" key="9">
    <source>
        <dbReference type="ARBA" id="ARBA00023224"/>
    </source>
</evidence>
<comment type="subcellular location">
    <subcellularLocation>
        <location evidence="1">Cell membrane</location>
        <topology evidence="1">Multi-pass membrane protein</topology>
    </subcellularLocation>
</comment>
<dbReference type="PANTHER" id="PTHR24247">
    <property type="entry name" value="5-HYDROXYTRYPTAMINE RECEPTOR"/>
    <property type="match status" value="1"/>
</dbReference>
<feature type="transmembrane region" description="Helical" evidence="11">
    <location>
        <begin position="314"/>
        <end position="333"/>
    </location>
</feature>
<dbReference type="GO" id="GO:0030425">
    <property type="term" value="C:dendrite"/>
    <property type="evidence" value="ECO:0007669"/>
    <property type="project" value="TreeGrafter"/>
</dbReference>
<dbReference type="GO" id="GO:0004993">
    <property type="term" value="F:G protein-coupled serotonin receptor activity"/>
    <property type="evidence" value="ECO:0007669"/>
    <property type="project" value="TreeGrafter"/>
</dbReference>
<dbReference type="PROSITE" id="PS50262">
    <property type="entry name" value="G_PROTEIN_RECEP_F1_2"/>
    <property type="match status" value="1"/>
</dbReference>
<keyword evidence="6" id="KW-0297">G-protein coupled receptor</keyword>
<dbReference type="Pfam" id="PF00001">
    <property type="entry name" value="7tm_1"/>
    <property type="match status" value="1"/>
</dbReference>
<keyword evidence="9" id="KW-0807">Transducer</keyword>
<keyword evidence="3" id="KW-1003">Cell membrane</keyword>
<organism evidence="13 14">
    <name type="scientific">Tetranychus urticae</name>
    <name type="common">Two-spotted spider mite</name>
    <dbReference type="NCBI Taxonomy" id="32264"/>
    <lineage>
        <taxon>Eukaryota</taxon>
        <taxon>Metazoa</taxon>
        <taxon>Ecdysozoa</taxon>
        <taxon>Arthropoda</taxon>
        <taxon>Chelicerata</taxon>
        <taxon>Arachnida</taxon>
        <taxon>Acari</taxon>
        <taxon>Acariformes</taxon>
        <taxon>Trombidiformes</taxon>
        <taxon>Prostigmata</taxon>
        <taxon>Eleutherengona</taxon>
        <taxon>Raphignathae</taxon>
        <taxon>Tetranychoidea</taxon>
        <taxon>Tetranychidae</taxon>
        <taxon>Tetranychus</taxon>
    </lineage>
</organism>
<dbReference type="AlphaFoldDB" id="T1K3S2"/>
<dbReference type="GO" id="GO:0005886">
    <property type="term" value="C:plasma membrane"/>
    <property type="evidence" value="ECO:0007669"/>
    <property type="project" value="UniProtKB-SubCell"/>
</dbReference>
<dbReference type="EnsemblMetazoa" id="tetur05g00040.1">
    <property type="protein sequence ID" value="tetur05g00040.1"/>
    <property type="gene ID" value="tetur05g00040"/>
</dbReference>
<evidence type="ECO:0000256" key="3">
    <source>
        <dbReference type="ARBA" id="ARBA00022475"/>
    </source>
</evidence>
<keyword evidence="7 11" id="KW-0472">Membrane</keyword>
<reference evidence="14" key="1">
    <citation type="submission" date="2011-08" db="EMBL/GenBank/DDBJ databases">
        <authorList>
            <person name="Rombauts S."/>
        </authorList>
    </citation>
    <scope>NUCLEOTIDE SEQUENCE</scope>
    <source>
        <strain evidence="14">London</strain>
    </source>
</reference>
<keyword evidence="5 11" id="KW-1133">Transmembrane helix</keyword>
<evidence type="ECO:0000256" key="11">
    <source>
        <dbReference type="SAM" id="Phobius"/>
    </source>
</evidence>
<evidence type="ECO:0000259" key="12">
    <source>
        <dbReference type="PROSITE" id="PS50262"/>
    </source>
</evidence>
<dbReference type="GO" id="GO:0030594">
    <property type="term" value="F:neurotransmitter receptor activity"/>
    <property type="evidence" value="ECO:0007669"/>
    <property type="project" value="TreeGrafter"/>
</dbReference>
<feature type="compositionally biased region" description="Acidic residues" evidence="10">
    <location>
        <begin position="413"/>
        <end position="437"/>
    </location>
</feature>
<evidence type="ECO:0000256" key="5">
    <source>
        <dbReference type="ARBA" id="ARBA00022989"/>
    </source>
</evidence>
<dbReference type="STRING" id="32264.T1K3S2"/>
<evidence type="ECO:0000313" key="14">
    <source>
        <dbReference type="Proteomes" id="UP000015104"/>
    </source>
</evidence>
<dbReference type="GO" id="GO:0045202">
    <property type="term" value="C:synapse"/>
    <property type="evidence" value="ECO:0007669"/>
    <property type="project" value="GOC"/>
</dbReference>
<dbReference type="GO" id="GO:0051378">
    <property type="term" value="F:serotonin binding"/>
    <property type="evidence" value="ECO:0007669"/>
    <property type="project" value="TreeGrafter"/>
</dbReference>